<name>A0A6J5MWB1_9CAUD</name>
<sequence>MSGQMESCVKCDAVLFYEDEKVLIRDTGEIKYISTREQGHLITIYCVDCAKAIFAEVAGA</sequence>
<protein>
    <submittedName>
        <fullName evidence="1">Uncharacterized protein</fullName>
    </submittedName>
</protein>
<gene>
    <name evidence="2" type="ORF">UFOVP1191_119</name>
    <name evidence="3" type="ORF">UFOVP1252_60</name>
    <name evidence="1" type="ORF">UFOVP529_61</name>
</gene>
<reference evidence="1" key="1">
    <citation type="submission" date="2020-04" db="EMBL/GenBank/DDBJ databases">
        <authorList>
            <person name="Chiriac C."/>
            <person name="Salcher M."/>
            <person name="Ghai R."/>
            <person name="Kavagutti S V."/>
        </authorList>
    </citation>
    <scope>NUCLEOTIDE SEQUENCE</scope>
</reference>
<accession>A0A6J5MWB1</accession>
<evidence type="ECO:0000313" key="2">
    <source>
        <dbReference type="EMBL" id="CAB4190775.1"/>
    </source>
</evidence>
<proteinExistence type="predicted"/>
<dbReference type="EMBL" id="LR796510">
    <property type="protein sequence ID" value="CAB4149220.1"/>
    <property type="molecule type" value="Genomic_DNA"/>
</dbReference>
<dbReference type="EMBL" id="LR797211">
    <property type="protein sequence ID" value="CAB4194436.1"/>
    <property type="molecule type" value="Genomic_DNA"/>
</dbReference>
<evidence type="ECO:0000313" key="1">
    <source>
        <dbReference type="EMBL" id="CAB4149220.1"/>
    </source>
</evidence>
<evidence type="ECO:0000313" key="3">
    <source>
        <dbReference type="EMBL" id="CAB4194436.1"/>
    </source>
</evidence>
<organism evidence="1">
    <name type="scientific">uncultured Caudovirales phage</name>
    <dbReference type="NCBI Taxonomy" id="2100421"/>
    <lineage>
        <taxon>Viruses</taxon>
        <taxon>Duplodnaviria</taxon>
        <taxon>Heunggongvirae</taxon>
        <taxon>Uroviricota</taxon>
        <taxon>Caudoviricetes</taxon>
        <taxon>Peduoviridae</taxon>
        <taxon>Maltschvirus</taxon>
        <taxon>Maltschvirus maltsch</taxon>
    </lineage>
</organism>
<dbReference type="EMBL" id="LR797158">
    <property type="protein sequence ID" value="CAB4190775.1"/>
    <property type="molecule type" value="Genomic_DNA"/>
</dbReference>